<dbReference type="Proteomes" id="UP000054564">
    <property type="component" value="Unassembled WGS sequence"/>
</dbReference>
<comment type="caution">
    <text evidence="2">The sequence shown here is derived from an EMBL/GenBank/DDBJ whole genome shotgun (WGS) entry which is preliminary data.</text>
</comment>
<protein>
    <recommendedName>
        <fullName evidence="4">Secreted protein</fullName>
    </recommendedName>
</protein>
<accession>A0A0L0VFC8</accession>
<evidence type="ECO:0000313" key="2">
    <source>
        <dbReference type="EMBL" id="KNE97980.1"/>
    </source>
</evidence>
<dbReference type="AlphaFoldDB" id="A0A0L0VFC8"/>
<evidence type="ECO:0008006" key="4">
    <source>
        <dbReference type="Google" id="ProtNLM"/>
    </source>
</evidence>
<feature type="chain" id="PRO_5005549235" description="Secreted protein" evidence="1">
    <location>
        <begin position="20"/>
        <end position="106"/>
    </location>
</feature>
<name>A0A0L0VFC8_9BASI</name>
<evidence type="ECO:0000256" key="1">
    <source>
        <dbReference type="SAM" id="SignalP"/>
    </source>
</evidence>
<gene>
    <name evidence="2" type="ORF">PSTG_08656</name>
</gene>
<sequence>MRLITGAAVLMAVCRTATAYTYGCTTAQPFGFCGFLENNGANWYLTQMYEPDGTRPRQYHLCDYPSTDNICGDQAVIDKIEENRDNMNGVPTGWFFDHHAHVVKDV</sequence>
<organism evidence="2 3">
    <name type="scientific">Puccinia striiformis f. sp. tritici PST-78</name>
    <dbReference type="NCBI Taxonomy" id="1165861"/>
    <lineage>
        <taxon>Eukaryota</taxon>
        <taxon>Fungi</taxon>
        <taxon>Dikarya</taxon>
        <taxon>Basidiomycota</taxon>
        <taxon>Pucciniomycotina</taxon>
        <taxon>Pucciniomycetes</taxon>
        <taxon>Pucciniales</taxon>
        <taxon>Pucciniaceae</taxon>
        <taxon>Puccinia</taxon>
    </lineage>
</organism>
<dbReference type="EMBL" id="AJIL01000061">
    <property type="protein sequence ID" value="KNE97980.1"/>
    <property type="molecule type" value="Genomic_DNA"/>
</dbReference>
<keyword evidence="1" id="KW-0732">Signal</keyword>
<feature type="signal peptide" evidence="1">
    <location>
        <begin position="1"/>
        <end position="19"/>
    </location>
</feature>
<keyword evidence="3" id="KW-1185">Reference proteome</keyword>
<reference evidence="3" key="1">
    <citation type="submission" date="2014-03" db="EMBL/GenBank/DDBJ databases">
        <title>The Genome Sequence of Puccinia striiformis f. sp. tritici PST-78.</title>
        <authorList>
            <consortium name="The Broad Institute Genome Sequencing Platform"/>
            <person name="Cuomo C."/>
            <person name="Hulbert S."/>
            <person name="Chen X."/>
            <person name="Walker B."/>
            <person name="Young S.K."/>
            <person name="Zeng Q."/>
            <person name="Gargeya S."/>
            <person name="Fitzgerald M."/>
            <person name="Haas B."/>
            <person name="Abouelleil A."/>
            <person name="Alvarado L."/>
            <person name="Arachchi H.M."/>
            <person name="Berlin A.M."/>
            <person name="Chapman S.B."/>
            <person name="Goldberg J."/>
            <person name="Griggs A."/>
            <person name="Gujja S."/>
            <person name="Hansen M."/>
            <person name="Howarth C."/>
            <person name="Imamovic A."/>
            <person name="Larimer J."/>
            <person name="McCowan C."/>
            <person name="Montmayeur A."/>
            <person name="Murphy C."/>
            <person name="Neiman D."/>
            <person name="Pearson M."/>
            <person name="Priest M."/>
            <person name="Roberts A."/>
            <person name="Saif S."/>
            <person name="Shea T."/>
            <person name="Sisk P."/>
            <person name="Sykes S."/>
            <person name="Wortman J."/>
            <person name="Nusbaum C."/>
            <person name="Birren B."/>
        </authorList>
    </citation>
    <scope>NUCLEOTIDE SEQUENCE [LARGE SCALE GENOMIC DNA]</scope>
    <source>
        <strain evidence="3">race PST-78</strain>
    </source>
</reference>
<proteinExistence type="predicted"/>
<evidence type="ECO:0000313" key="3">
    <source>
        <dbReference type="Proteomes" id="UP000054564"/>
    </source>
</evidence>